<organism evidence="1 2">
    <name type="scientific">Roseateles toxinivorans</name>
    <dbReference type="NCBI Taxonomy" id="270368"/>
    <lineage>
        <taxon>Bacteria</taxon>
        <taxon>Pseudomonadati</taxon>
        <taxon>Pseudomonadota</taxon>
        <taxon>Betaproteobacteria</taxon>
        <taxon>Burkholderiales</taxon>
        <taxon>Sphaerotilaceae</taxon>
        <taxon>Roseateles</taxon>
    </lineage>
</organism>
<dbReference type="Proteomes" id="UP000295361">
    <property type="component" value="Unassembled WGS sequence"/>
</dbReference>
<dbReference type="InParanoid" id="A0A4V6PV69"/>
<proteinExistence type="predicted"/>
<dbReference type="EMBL" id="SNXS01000002">
    <property type="protein sequence ID" value="TDP73004.1"/>
    <property type="molecule type" value="Genomic_DNA"/>
</dbReference>
<comment type="caution">
    <text evidence="1">The sequence shown here is derived from an EMBL/GenBank/DDBJ whole genome shotgun (WGS) entry which is preliminary data.</text>
</comment>
<protein>
    <submittedName>
        <fullName evidence="1">Putative ABC transport system substrate-binding protein</fullName>
    </submittedName>
</protein>
<evidence type="ECO:0000313" key="1">
    <source>
        <dbReference type="EMBL" id="TDP73004.1"/>
    </source>
</evidence>
<sequence length="329" mass="35333">MDTAALQGSATGEGRRACLQRLAVALCAGGGPWLGARAQGVRAESLAVLYPEIGEPFRAIFAKILEGIDDRLQARVLRVAVPAEADMAGLAADMQRREPKLVIALGRAGLRLASVLDRRIEVVAGGVISPSEAEARDATVHSLAPDPLLLMQRLKGLLPGVKRVSVAYSARHSAWLMRFAQDAARQLGLELQAQEVGDLKAALRHYQEFFAQASPQHALWLPQDPLSVDESTVLPLVLQESWNHGVPLFSSNLGHVRRGALFALYPNNLELGRSLGGSALARLAGNAGPRSALPLRDVHAALNTRTASHLGLDLSPRLQQAFELLLPER</sequence>
<keyword evidence="2" id="KW-1185">Reference proteome</keyword>
<dbReference type="Pfam" id="PF04392">
    <property type="entry name" value="ABC_sub_bind"/>
    <property type="match status" value="1"/>
</dbReference>
<gene>
    <name evidence="1" type="ORF">DES47_102750</name>
</gene>
<evidence type="ECO:0000313" key="2">
    <source>
        <dbReference type="Proteomes" id="UP000295361"/>
    </source>
</evidence>
<name>A0A4V6PV69_9BURK</name>
<accession>A0A4V6PV69</accession>
<dbReference type="Gene3D" id="3.40.50.2300">
    <property type="match status" value="1"/>
</dbReference>
<reference evidence="1 2" key="1">
    <citation type="submission" date="2019-03" db="EMBL/GenBank/DDBJ databases">
        <title>Genomic Encyclopedia of Type Strains, Phase IV (KMG-IV): sequencing the most valuable type-strain genomes for metagenomic binning, comparative biology and taxonomic classification.</title>
        <authorList>
            <person name="Goeker M."/>
        </authorList>
    </citation>
    <scope>NUCLEOTIDE SEQUENCE [LARGE SCALE GENOMIC DNA]</scope>
    <source>
        <strain evidence="1 2">DSM 16998</strain>
    </source>
</reference>
<dbReference type="AlphaFoldDB" id="A0A4V6PV69"/>
<dbReference type="InterPro" id="IPR007487">
    <property type="entry name" value="ABC_transpt-TYRBP-like"/>
</dbReference>
<dbReference type="PANTHER" id="PTHR35271">
    <property type="entry name" value="ABC TRANSPORTER, SUBSTRATE-BINDING LIPOPROTEIN-RELATED"/>
    <property type="match status" value="1"/>
</dbReference>
<dbReference type="PANTHER" id="PTHR35271:SF1">
    <property type="entry name" value="ABC TRANSPORTER, SUBSTRATE-BINDING LIPOPROTEIN"/>
    <property type="match status" value="1"/>
</dbReference>